<keyword evidence="4" id="KW-1133">Transmembrane helix</keyword>
<dbReference type="InterPro" id="IPR015943">
    <property type="entry name" value="WD40/YVTN_repeat-like_dom_sf"/>
</dbReference>
<dbReference type="InterPro" id="IPR049052">
    <property type="entry name" value="nSTAND1"/>
</dbReference>
<dbReference type="Proteomes" id="UP000271683">
    <property type="component" value="Unassembled WGS sequence"/>
</dbReference>
<dbReference type="InterPro" id="IPR019775">
    <property type="entry name" value="WD40_repeat_CS"/>
</dbReference>
<feature type="repeat" description="WD" evidence="3">
    <location>
        <begin position="712"/>
        <end position="744"/>
    </location>
</feature>
<accession>A0A3N1GDD3</accession>
<evidence type="ECO:0000256" key="3">
    <source>
        <dbReference type="PROSITE-ProRule" id="PRU00221"/>
    </source>
</evidence>
<dbReference type="InterPro" id="IPR001680">
    <property type="entry name" value="WD40_rpt"/>
</dbReference>
<proteinExistence type="predicted"/>
<dbReference type="InterPro" id="IPR020472">
    <property type="entry name" value="WD40_PAC1"/>
</dbReference>
<dbReference type="OrthoDB" id="134501at2"/>
<dbReference type="SUPFAM" id="SSF50978">
    <property type="entry name" value="WD40 repeat-like"/>
    <property type="match status" value="2"/>
</dbReference>
<dbReference type="RefSeq" id="WP_143162815.1">
    <property type="nucleotide sequence ID" value="NZ_RJKL01000001.1"/>
</dbReference>
<feature type="repeat" description="WD" evidence="3">
    <location>
        <begin position="1091"/>
        <end position="1122"/>
    </location>
</feature>
<feature type="repeat" description="WD" evidence="3">
    <location>
        <begin position="1133"/>
        <end position="1164"/>
    </location>
</feature>
<dbReference type="InterPro" id="IPR027417">
    <property type="entry name" value="P-loop_NTPase"/>
</dbReference>
<dbReference type="PROSITE" id="PS50082">
    <property type="entry name" value="WD_REPEATS_2"/>
    <property type="match status" value="14"/>
</dbReference>
<dbReference type="PRINTS" id="PR00320">
    <property type="entry name" value="GPROTEINBRPT"/>
</dbReference>
<evidence type="ECO:0000256" key="2">
    <source>
        <dbReference type="ARBA" id="ARBA00022737"/>
    </source>
</evidence>
<evidence type="ECO:0000313" key="7">
    <source>
        <dbReference type="Proteomes" id="UP000271683"/>
    </source>
</evidence>
<feature type="repeat" description="WD" evidence="3">
    <location>
        <begin position="670"/>
        <end position="701"/>
    </location>
</feature>
<feature type="repeat" description="WD" evidence="3">
    <location>
        <begin position="796"/>
        <end position="837"/>
    </location>
</feature>
<dbReference type="PROSITE" id="PS50294">
    <property type="entry name" value="WD_REPEATS_REGION"/>
    <property type="match status" value="11"/>
</dbReference>
<feature type="repeat" description="WD" evidence="3">
    <location>
        <begin position="1175"/>
        <end position="1206"/>
    </location>
</feature>
<keyword evidence="4" id="KW-0812">Transmembrane</keyword>
<feature type="domain" description="Novel STAND NTPase 1" evidence="5">
    <location>
        <begin position="103"/>
        <end position="491"/>
    </location>
</feature>
<dbReference type="SUPFAM" id="SSF52540">
    <property type="entry name" value="P-loop containing nucleoside triphosphate hydrolases"/>
    <property type="match status" value="1"/>
</dbReference>
<evidence type="ECO:0000256" key="4">
    <source>
        <dbReference type="SAM" id="Phobius"/>
    </source>
</evidence>
<dbReference type="Gene3D" id="2.130.10.10">
    <property type="entry name" value="YVTN repeat-like/Quinoprotein amine dehydrogenase"/>
    <property type="match status" value="4"/>
</dbReference>
<reference evidence="6 7" key="1">
    <citation type="submission" date="2018-11" db="EMBL/GenBank/DDBJ databases">
        <title>Sequencing the genomes of 1000 actinobacteria strains.</title>
        <authorList>
            <person name="Klenk H.-P."/>
        </authorList>
    </citation>
    <scope>NUCLEOTIDE SEQUENCE [LARGE SCALE GENOMIC DNA]</scope>
    <source>
        <strain evidence="6 7">DSM 43634</strain>
    </source>
</reference>
<feature type="repeat" description="WD" evidence="3">
    <location>
        <begin position="1049"/>
        <end position="1082"/>
    </location>
</feature>
<name>A0A3N1GDD3_9ACTN</name>
<dbReference type="CDD" id="cd00200">
    <property type="entry name" value="WD40"/>
    <property type="match status" value="2"/>
</dbReference>
<dbReference type="PANTHER" id="PTHR19848:SF8">
    <property type="entry name" value="F-BOX AND WD REPEAT DOMAIN CONTAINING 7"/>
    <property type="match status" value="1"/>
</dbReference>
<feature type="repeat" description="WD" evidence="3">
    <location>
        <begin position="1007"/>
        <end position="1040"/>
    </location>
</feature>
<keyword evidence="4" id="KW-0472">Membrane</keyword>
<feature type="repeat" description="WD" evidence="3">
    <location>
        <begin position="880"/>
        <end position="912"/>
    </location>
</feature>
<sequence>MGRPERKLDPDAGPLQRFAFDLRQLRNAVGRPSYRELSKRARFSVTALSEAAGGEVVPSLAVVLGYVAACGGGEADWELRWHQMVAELTPAGPTVEGDGEQAPYLGLATFEASDEQRFFGRQDLVEEMCQRLAAWPLLALFAPSGAGKSSLLRAGLLPAIARDAIAGSQEWPWVLMTPGEHPVDELAVHLANLRHLAAASVREALTADPTGLRLMLRQVLADRAATARVVIVVDQFEEVFTLCRAERERAAFIDMLVAAVDEPAARVVLGVRADFYARCAAYPELVAALQDRQVLVGPMSEDDLRQVIVGPARRMGLRVESALVEVAVADTRGQPGALPLLSHALLETWRRRRGPTLTLADYGAAGGVQGAIAQTAERVYARFGPVQRDLARGVFLRLTAFGEGTEDTRRRATPAELLGGRDPDAVAAVLSSLTAARLVTADEDCVTVAHEALILGWPRLRAWLAEDRDFLRAHRRLTEAAAEWDQHDREDGYLYRGARLVRWQGRPLDRLNDLETAFLAASRSRDVHERTARRRRTRLALSGLGAAVVIVGVLAAMALVQGRQASAERDLASSRQLVAEAYNELQLNPARAVTLARRAFMIAPTVEAEMVLRQAVGDYGVRAVVPLGSPQALNVVFSPDGRRLAATGADGAVRVWAWNGQTVSGSPVVLRGHTGNVWYAAFSPDGRRLATGGADGTVRIWPTDGTGAPRQLRGHTGIVWAVAFSPDGSRLASVGEDTTTRIWDTSGRVAPVVLRGHRGITSGVAFTPDGRRLATASHDRTVRIWDLAAHTSLTVLRGPQDATKTLAFSLDGTRLYASSIDGAVWAWPTSGGDAEATWRGHQGTVEGLALSADGRWLATTSDDTTVRIWSATGDGEPLVLRGHNRMVWAVAFSPDGSRLASAGEDGMIRIWDPRGPGDPALLLRGHDGAAWTAAFSPDAKRVFSGGADGVVRLWTLAEPRKPRALRGHRDEILELSVSADGRRVASASRDGTVRIWDAAGTAGPVVLRGHEGPVWQAAFSPDGTRVASTGSDGTLRIWNITGTGNPLVRHAKSGSLGYAAFSPDGKHVATASKNGLIHIWEVGGFSEPLILRGHEGLVYAVAFSPDGRSLASVGVDGTVRIWPLSQKGTPLVLRGHSGFVWRLAFSPDRKWLLSTGKDGTVRVWRTDGGGPPVTYSGFGASVETVAFSRDGTQLVTAHDDGTVRVWRCDACGPIRQVLTQAEAIDNATGNRTR</sequence>
<evidence type="ECO:0000259" key="5">
    <source>
        <dbReference type="Pfam" id="PF20703"/>
    </source>
</evidence>
<dbReference type="PANTHER" id="PTHR19848">
    <property type="entry name" value="WD40 REPEAT PROTEIN"/>
    <property type="match status" value="1"/>
</dbReference>
<feature type="repeat" description="WD" evidence="3">
    <location>
        <begin position="965"/>
        <end position="997"/>
    </location>
</feature>
<feature type="transmembrane region" description="Helical" evidence="4">
    <location>
        <begin position="539"/>
        <end position="560"/>
    </location>
</feature>
<feature type="repeat" description="WD" evidence="3">
    <location>
        <begin position="923"/>
        <end position="964"/>
    </location>
</feature>
<dbReference type="InterPro" id="IPR036322">
    <property type="entry name" value="WD40_repeat_dom_sf"/>
</dbReference>
<dbReference type="AlphaFoldDB" id="A0A3N1GDD3"/>
<dbReference type="Pfam" id="PF20703">
    <property type="entry name" value="nSTAND1"/>
    <property type="match status" value="1"/>
</dbReference>
<feature type="repeat" description="WD" evidence="3">
    <location>
        <begin position="754"/>
        <end position="795"/>
    </location>
</feature>
<gene>
    <name evidence="6" type="ORF">EDD30_0983</name>
</gene>
<comment type="caution">
    <text evidence="6">The sequence shown here is derived from an EMBL/GenBank/DDBJ whole genome shotgun (WGS) entry which is preliminary data.</text>
</comment>
<protein>
    <submittedName>
        <fullName evidence="6">WD40 repeat protein</fullName>
    </submittedName>
</protein>
<evidence type="ECO:0000256" key="1">
    <source>
        <dbReference type="ARBA" id="ARBA00022574"/>
    </source>
</evidence>
<dbReference type="PROSITE" id="PS00678">
    <property type="entry name" value="WD_REPEATS_1"/>
    <property type="match status" value="3"/>
</dbReference>
<dbReference type="SMART" id="SM00320">
    <property type="entry name" value="WD40"/>
    <property type="match status" value="14"/>
</dbReference>
<feature type="repeat" description="WD" evidence="3">
    <location>
        <begin position="838"/>
        <end position="870"/>
    </location>
</feature>
<keyword evidence="1 3" id="KW-0853">WD repeat</keyword>
<keyword evidence="2" id="KW-0677">Repeat</keyword>
<dbReference type="Pfam" id="PF00400">
    <property type="entry name" value="WD40"/>
    <property type="match status" value="13"/>
</dbReference>
<evidence type="ECO:0000313" key="6">
    <source>
        <dbReference type="EMBL" id="ROP28250.1"/>
    </source>
</evidence>
<feature type="repeat" description="WD" evidence="3">
    <location>
        <begin position="635"/>
        <end position="656"/>
    </location>
</feature>
<dbReference type="EMBL" id="RJKL01000001">
    <property type="protein sequence ID" value="ROP28250.1"/>
    <property type="molecule type" value="Genomic_DNA"/>
</dbReference>
<organism evidence="6 7">
    <name type="scientific">Couchioplanes caeruleus</name>
    <dbReference type="NCBI Taxonomy" id="56438"/>
    <lineage>
        <taxon>Bacteria</taxon>
        <taxon>Bacillati</taxon>
        <taxon>Actinomycetota</taxon>
        <taxon>Actinomycetes</taxon>
        <taxon>Micromonosporales</taxon>
        <taxon>Micromonosporaceae</taxon>
        <taxon>Couchioplanes</taxon>
    </lineage>
</organism>